<dbReference type="GO" id="GO:0001164">
    <property type="term" value="F:RNA polymerase I core promoter sequence-specific DNA binding"/>
    <property type="evidence" value="ECO:0007669"/>
    <property type="project" value="TreeGrafter"/>
</dbReference>
<comment type="caution">
    <text evidence="3">The sequence shown here is derived from an EMBL/GenBank/DDBJ whole genome shotgun (WGS) entry which is preliminary data.</text>
</comment>
<dbReference type="PANTHER" id="PTHR15319:SF1">
    <property type="entry name" value="TATA BOX-BINDING PROTEIN-ASSOCIATED FACTOR RNA POLYMERASE I SUBUNIT C"/>
    <property type="match status" value="1"/>
</dbReference>
<feature type="compositionally biased region" description="Acidic residues" evidence="1">
    <location>
        <begin position="585"/>
        <end position="597"/>
    </location>
</feature>
<accession>A0A6A3MUR0</accession>
<dbReference type="PANTHER" id="PTHR15319">
    <property type="entry name" value="TATA BOX-BINDING PROTEIN ASSOCIATED FACTOR RNA POLYMERASE I SUBUNIT C"/>
    <property type="match status" value="1"/>
</dbReference>
<sequence length="827" mass="91585">MDATAVYPNSAPVLAAHGLGGTLAGNDPDHVPLEPDLINDARRRLAPGGCAVDASGVMRLHVRNALGYAFLRPHHRDKLYPRDTKKVTHLRDALNESVFYRRDYRDFVPHDLLMDFILNENPPQEDISQMVKWQGNAIAGVDCGQDGHVVFYPTGHVLQQACAWYSKGESEEDPPCSSTVIETGARIRQIAVMGSKDAYRSTSASKIYAAVRGSTNCTIVAAPSRVTPQNVRKMQAKAKISFPEMINHITGSPHAEAELAIVTDGVVRCWDPESGIRTVNKGFMNMADRVLRCEYSSHPRVLWTANRIKVSTLDLRQPSQHTSTLFDLTGAGAYITIYDVKRRARNPFQFVVGTGVSVELMDSRMAKQPLISWIQPQDYSRESESEYSFGAIDEVDLSRNANDERGYIVSSLKRAKVTTLFPFERNRKRKRDKVMSLTPLRSNGDDDYSMTTPRINTEQLIASDAPLDLHMEDGGEYTHLTGICALRDEDSASASIYQLNSAGDLYSHRVSLGRSQTYHTAVQPELPCGVVAQDDPADYSLPRTLPIPLDTILPELDTETLHKFIILPVKALRRQFPRLPHDGEVSVETEGHEDDEATSVSTDSNQDRRTNTEDSAAIAVDISETGSGSVDSGATLQARTESVEDDGRSEAVPPTFSTRRRSFDHDELTEKLLRLCEPSASLFQLHRYALDKLKIELSSSELLRLLRASSQFRIRTVHQAFPADTLRVIDPSSPGADDVHFRQGDPRLATCTCRPGSLRSQSPCKSWSCVMPHAIVVFSASPELHLDDTAPSSAVLQEISDELTDIITATRAVYDGVYESESESESE</sequence>
<evidence type="ECO:0000259" key="2">
    <source>
        <dbReference type="Pfam" id="PF20641"/>
    </source>
</evidence>
<dbReference type="GO" id="GO:0001650">
    <property type="term" value="C:fibrillar center"/>
    <property type="evidence" value="ECO:0007669"/>
    <property type="project" value="TreeGrafter"/>
</dbReference>
<feature type="domain" description="TAF1C beta-propeller" evidence="2">
    <location>
        <begin position="235"/>
        <end position="329"/>
    </location>
</feature>
<evidence type="ECO:0000313" key="8">
    <source>
        <dbReference type="Proteomes" id="UP000435112"/>
    </source>
</evidence>
<evidence type="ECO:0000313" key="4">
    <source>
        <dbReference type="EMBL" id="KAE9041643.1"/>
    </source>
</evidence>
<reference evidence="6 8" key="1">
    <citation type="submission" date="2018-09" db="EMBL/GenBank/DDBJ databases">
        <title>Genomic investigation of the strawberry pathogen Phytophthora fragariae indicates pathogenicity is determined by transcriptional variation in three key races.</title>
        <authorList>
            <person name="Adams T.M."/>
            <person name="Armitage A.D."/>
            <person name="Sobczyk M.K."/>
            <person name="Bates H.J."/>
            <person name="Dunwell J.M."/>
            <person name="Nellist C.F."/>
            <person name="Harrison R.J."/>
        </authorList>
    </citation>
    <scope>NUCLEOTIDE SEQUENCE [LARGE SCALE GENOMIC DNA]</scope>
    <source>
        <strain evidence="4 6">SCRP249</strain>
        <strain evidence="3 8">SCRP324</strain>
        <strain evidence="5 7">SCRP333</strain>
    </source>
</reference>
<dbReference type="Proteomes" id="UP000435112">
    <property type="component" value="Unassembled WGS sequence"/>
</dbReference>
<dbReference type="Pfam" id="PF20641">
    <property type="entry name" value="TAF1C_beta-prop"/>
    <property type="match status" value="1"/>
</dbReference>
<keyword evidence="7" id="KW-1185">Reference proteome</keyword>
<name>A0A6A3MUR0_9STRA</name>
<protein>
    <recommendedName>
        <fullName evidence="2">TAF1C beta-propeller domain-containing protein</fullName>
    </recommendedName>
</protein>
<dbReference type="AlphaFoldDB" id="A0A6A3MUR0"/>
<dbReference type="InterPro" id="IPR038801">
    <property type="entry name" value="TAF1C"/>
</dbReference>
<dbReference type="Proteomes" id="UP000429607">
    <property type="component" value="Unassembled WGS sequence"/>
</dbReference>
<evidence type="ECO:0000313" key="6">
    <source>
        <dbReference type="Proteomes" id="UP000429607"/>
    </source>
</evidence>
<feature type="compositionally biased region" description="Polar residues" evidence="1">
    <location>
        <begin position="624"/>
        <end position="640"/>
    </location>
</feature>
<dbReference type="InterPro" id="IPR049087">
    <property type="entry name" value="TAF1C_beta-prop"/>
</dbReference>
<dbReference type="EMBL" id="QXFU01000316">
    <property type="protein sequence ID" value="KAE9036888.1"/>
    <property type="molecule type" value="Genomic_DNA"/>
</dbReference>
<dbReference type="EMBL" id="QXFT01000322">
    <property type="protein sequence ID" value="KAE9347286.1"/>
    <property type="molecule type" value="Genomic_DNA"/>
</dbReference>
<dbReference type="EMBL" id="QXFV01000308">
    <property type="protein sequence ID" value="KAE9041643.1"/>
    <property type="molecule type" value="Genomic_DNA"/>
</dbReference>
<organism evidence="3 8">
    <name type="scientific">Phytophthora rubi</name>
    <dbReference type="NCBI Taxonomy" id="129364"/>
    <lineage>
        <taxon>Eukaryota</taxon>
        <taxon>Sar</taxon>
        <taxon>Stramenopiles</taxon>
        <taxon>Oomycota</taxon>
        <taxon>Peronosporomycetes</taxon>
        <taxon>Peronosporales</taxon>
        <taxon>Peronosporaceae</taxon>
        <taxon>Phytophthora</taxon>
    </lineage>
</organism>
<gene>
    <name evidence="4" type="ORF">PR001_g6523</name>
    <name evidence="3" type="ORF">PR002_g6855</name>
    <name evidence="5" type="ORF">PR003_g7006</name>
</gene>
<proteinExistence type="predicted"/>
<evidence type="ECO:0000256" key="1">
    <source>
        <dbReference type="SAM" id="MobiDB-lite"/>
    </source>
</evidence>
<evidence type="ECO:0000313" key="3">
    <source>
        <dbReference type="EMBL" id="KAE9036888.1"/>
    </source>
</evidence>
<feature type="region of interest" description="Disordered" evidence="1">
    <location>
        <begin position="584"/>
        <end position="661"/>
    </location>
</feature>
<evidence type="ECO:0000313" key="7">
    <source>
        <dbReference type="Proteomes" id="UP000434957"/>
    </source>
</evidence>
<evidence type="ECO:0000313" key="5">
    <source>
        <dbReference type="EMBL" id="KAE9347286.1"/>
    </source>
</evidence>
<dbReference type="OrthoDB" id="60455at2759"/>
<dbReference type="Proteomes" id="UP000434957">
    <property type="component" value="Unassembled WGS sequence"/>
</dbReference>